<gene>
    <name evidence="1" type="ORF">MUY34_07695</name>
</gene>
<keyword evidence="1" id="KW-0808">Transferase</keyword>
<evidence type="ECO:0000313" key="2">
    <source>
        <dbReference type="Proteomes" id="UP001203687"/>
    </source>
</evidence>
<sequence length="324" mass="36148">MKRFYSHGKLLITGEYVVLDGAKALAVPTVYGQSLIVEKGDKGKLKWQSLDDNNTIWFEAAFDIQSHNILESIAFKSEQQTEVNHSIVERLLQILNAAKHLNPEFLTTGGYSVTTALEFPKFWGLGTSSTLINNIANWANVNPYQLLEATFGGSGYDIACASANSSLTYQLHTIHSDETLKPVQGDEQRSIKAVDFNPSFKNHIYFVHLNQKQNSREGIAQYRANHSNVSASVTTINAITEQMLTCHSLTAFQKLMDTHEQLISDLIKIPPIKTLLFNDFKGSIKSLGAWGGDFVMVACHENPSSYFASKCYHTILTYSEMVKN</sequence>
<evidence type="ECO:0000313" key="1">
    <source>
        <dbReference type="EMBL" id="MCK8480498.1"/>
    </source>
</evidence>
<name>A0ABT0H811_9FLAO</name>
<reference evidence="1" key="1">
    <citation type="submission" date="2022-04" db="EMBL/GenBank/DDBJ databases">
        <authorList>
            <person name="Ren T."/>
        </authorList>
    </citation>
    <scope>NUCLEOTIDE SEQUENCE</scope>
    <source>
        <strain evidence="1">F63249</strain>
    </source>
</reference>
<dbReference type="GO" id="GO:0016301">
    <property type="term" value="F:kinase activity"/>
    <property type="evidence" value="ECO:0007669"/>
    <property type="project" value="UniProtKB-KW"/>
</dbReference>
<proteinExistence type="predicted"/>
<organism evidence="1 2">
    <name type="scientific">Psychroserpens algicola</name>
    <dbReference type="NCBI Taxonomy" id="1719034"/>
    <lineage>
        <taxon>Bacteria</taxon>
        <taxon>Pseudomonadati</taxon>
        <taxon>Bacteroidota</taxon>
        <taxon>Flavobacteriia</taxon>
        <taxon>Flavobacteriales</taxon>
        <taxon>Flavobacteriaceae</taxon>
        <taxon>Psychroserpens</taxon>
    </lineage>
</organism>
<dbReference type="EMBL" id="JALPQF010000006">
    <property type="protein sequence ID" value="MCK8480498.1"/>
    <property type="molecule type" value="Genomic_DNA"/>
</dbReference>
<dbReference type="InterPro" id="IPR020568">
    <property type="entry name" value="Ribosomal_Su5_D2-typ_SF"/>
</dbReference>
<dbReference type="NCBIfam" id="NF040656">
    <property type="entry name" value="GHMP_GYDIA"/>
    <property type="match status" value="1"/>
</dbReference>
<protein>
    <submittedName>
        <fullName evidence="1">GYDIA family GHMP kinase</fullName>
    </submittedName>
</protein>
<dbReference type="InterPro" id="IPR047765">
    <property type="entry name" value="GHMP_GYDIA-like"/>
</dbReference>
<keyword evidence="1" id="KW-0418">Kinase</keyword>
<comment type="caution">
    <text evidence="1">The sequence shown here is derived from an EMBL/GenBank/DDBJ whole genome shotgun (WGS) entry which is preliminary data.</text>
</comment>
<accession>A0ABT0H811</accession>
<dbReference type="Proteomes" id="UP001203687">
    <property type="component" value="Unassembled WGS sequence"/>
</dbReference>
<dbReference type="InterPro" id="IPR014721">
    <property type="entry name" value="Ribsml_uS5_D2-typ_fold_subgr"/>
</dbReference>
<dbReference type="RefSeq" id="WP_248412595.1">
    <property type="nucleotide sequence ID" value="NZ_JALPQF010000006.1"/>
</dbReference>
<keyword evidence="2" id="KW-1185">Reference proteome</keyword>
<dbReference type="Gene3D" id="3.30.230.10">
    <property type="match status" value="1"/>
</dbReference>
<dbReference type="SUPFAM" id="SSF54211">
    <property type="entry name" value="Ribosomal protein S5 domain 2-like"/>
    <property type="match status" value="1"/>
</dbReference>